<dbReference type="PROSITE" id="PS00678">
    <property type="entry name" value="WD_REPEATS_1"/>
    <property type="match status" value="6"/>
</dbReference>
<dbReference type="InterPro" id="IPR019775">
    <property type="entry name" value="WD40_repeat_CS"/>
</dbReference>
<reference evidence="4 5" key="1">
    <citation type="journal article" date="2013" name="Curr. Biol.">
        <title>The Genome of the Foraminiferan Reticulomyxa filosa.</title>
        <authorList>
            <person name="Glockner G."/>
            <person name="Hulsmann N."/>
            <person name="Schleicher M."/>
            <person name="Noegel A.A."/>
            <person name="Eichinger L."/>
            <person name="Gallinger C."/>
            <person name="Pawlowski J."/>
            <person name="Sierra R."/>
            <person name="Euteneuer U."/>
            <person name="Pillet L."/>
            <person name="Moustafa A."/>
            <person name="Platzer M."/>
            <person name="Groth M."/>
            <person name="Szafranski K."/>
            <person name="Schliwa M."/>
        </authorList>
    </citation>
    <scope>NUCLEOTIDE SEQUENCE [LARGE SCALE GENOMIC DNA]</scope>
</reference>
<dbReference type="AlphaFoldDB" id="X6NFS2"/>
<dbReference type="CDD" id="cd00200">
    <property type="entry name" value="WD40"/>
    <property type="match status" value="1"/>
</dbReference>
<dbReference type="PROSITE" id="PS50294">
    <property type="entry name" value="WD_REPEATS_REGION"/>
    <property type="match status" value="2"/>
</dbReference>
<gene>
    <name evidence="4" type="ORF">RFI_12554</name>
</gene>
<dbReference type="Pfam" id="PF00400">
    <property type="entry name" value="WD40"/>
    <property type="match status" value="6"/>
</dbReference>
<dbReference type="PRINTS" id="PR00320">
    <property type="entry name" value="GPROTEINBRPT"/>
</dbReference>
<comment type="caution">
    <text evidence="4">The sequence shown here is derived from an EMBL/GenBank/DDBJ whole genome shotgun (WGS) entry which is preliminary data.</text>
</comment>
<feature type="repeat" description="WD" evidence="3">
    <location>
        <begin position="210"/>
        <end position="258"/>
    </location>
</feature>
<name>X6NFS2_RETFI</name>
<dbReference type="Proteomes" id="UP000023152">
    <property type="component" value="Unassembled WGS sequence"/>
</dbReference>
<dbReference type="InterPro" id="IPR036322">
    <property type="entry name" value="WD40_repeat_dom_sf"/>
</dbReference>
<sequence>MQHWIRTLDIKLGWIHDFDKFVIKYVNIDYFTFDSDQLLCSGSNDKTVRVWDVEANKQIQLFNGHSCTVYCVKFSLYHYYNYHCNVICSSSFDKTIRFWDFKNNQQLQLFNGHTGSVCGIEFSSFKGGRYLCSGSYDKTIRLWDVKTSRPLCVFNGHEDIIWCVDISPLQSNNNETIGLIGGSGYTICSGSDDKTIRIWDIEKTKQFIAFKGHEAYVRSVKYGSNELGINGSANTILSGSRDKSVRLWDIRSGQQIQVFKRHTNYVYAVEYSPFVVNNVEISGISNVICSGSWDNTIRFWDIRSNKRELYVINGNGERDCGIMCLKFLQLKRKAKSYSDCGINLCYGSNKGSINI</sequence>
<feature type="repeat" description="WD" evidence="3">
    <location>
        <begin position="183"/>
        <end position="209"/>
    </location>
</feature>
<proteinExistence type="predicted"/>
<feature type="repeat" description="WD" evidence="3">
    <location>
        <begin position="62"/>
        <end position="109"/>
    </location>
</feature>
<evidence type="ECO:0000256" key="3">
    <source>
        <dbReference type="PROSITE-ProRule" id="PRU00221"/>
    </source>
</evidence>
<dbReference type="InterPro" id="IPR001680">
    <property type="entry name" value="WD40_rpt"/>
</dbReference>
<dbReference type="GO" id="GO:1990234">
    <property type="term" value="C:transferase complex"/>
    <property type="evidence" value="ECO:0007669"/>
    <property type="project" value="UniProtKB-ARBA"/>
</dbReference>
<dbReference type="Gene3D" id="2.130.10.10">
    <property type="entry name" value="YVTN repeat-like/Quinoprotein amine dehydrogenase"/>
    <property type="match status" value="2"/>
</dbReference>
<feature type="repeat" description="WD" evidence="3">
    <location>
        <begin position="110"/>
        <end position="153"/>
    </location>
</feature>
<evidence type="ECO:0000313" key="5">
    <source>
        <dbReference type="Proteomes" id="UP000023152"/>
    </source>
</evidence>
<dbReference type="SMART" id="SM00320">
    <property type="entry name" value="WD40"/>
    <property type="match status" value="6"/>
</dbReference>
<accession>X6NFS2</accession>
<dbReference type="PROSITE" id="PS50082">
    <property type="entry name" value="WD_REPEATS_2"/>
    <property type="match status" value="6"/>
</dbReference>
<dbReference type="OrthoDB" id="273771at2759"/>
<dbReference type="EMBL" id="ASPP01009118">
    <property type="protein sequence ID" value="ETO24604.1"/>
    <property type="molecule type" value="Genomic_DNA"/>
</dbReference>
<feature type="repeat" description="WD" evidence="3">
    <location>
        <begin position="35"/>
        <end position="61"/>
    </location>
</feature>
<evidence type="ECO:0000256" key="2">
    <source>
        <dbReference type="ARBA" id="ARBA00022737"/>
    </source>
</evidence>
<evidence type="ECO:0000313" key="4">
    <source>
        <dbReference type="EMBL" id="ETO24604.1"/>
    </source>
</evidence>
<feature type="repeat" description="WD" evidence="3">
    <location>
        <begin position="276"/>
        <end position="310"/>
    </location>
</feature>
<dbReference type="SUPFAM" id="SSF50978">
    <property type="entry name" value="WD40 repeat-like"/>
    <property type="match status" value="1"/>
</dbReference>
<keyword evidence="1 3" id="KW-0853">WD repeat</keyword>
<protein>
    <submittedName>
        <fullName evidence="4">WD-40 repeat protein</fullName>
    </submittedName>
</protein>
<evidence type="ECO:0000256" key="1">
    <source>
        <dbReference type="ARBA" id="ARBA00022574"/>
    </source>
</evidence>
<dbReference type="InterPro" id="IPR020472">
    <property type="entry name" value="WD40_PAC1"/>
</dbReference>
<organism evidence="4 5">
    <name type="scientific">Reticulomyxa filosa</name>
    <dbReference type="NCBI Taxonomy" id="46433"/>
    <lineage>
        <taxon>Eukaryota</taxon>
        <taxon>Sar</taxon>
        <taxon>Rhizaria</taxon>
        <taxon>Retaria</taxon>
        <taxon>Foraminifera</taxon>
        <taxon>Monothalamids</taxon>
        <taxon>Reticulomyxidae</taxon>
        <taxon>Reticulomyxa</taxon>
    </lineage>
</organism>
<dbReference type="PANTHER" id="PTHR22847">
    <property type="entry name" value="WD40 REPEAT PROTEIN"/>
    <property type="match status" value="1"/>
</dbReference>
<dbReference type="InterPro" id="IPR015943">
    <property type="entry name" value="WD40/YVTN_repeat-like_dom_sf"/>
</dbReference>
<keyword evidence="2" id="KW-0677">Repeat</keyword>
<dbReference type="PANTHER" id="PTHR22847:SF637">
    <property type="entry name" value="WD REPEAT DOMAIN 5B"/>
    <property type="match status" value="1"/>
</dbReference>
<keyword evidence="5" id="KW-1185">Reference proteome</keyword>